<dbReference type="PANTHER" id="PTHR22754:SF32">
    <property type="entry name" value="DISCO-INTERACTING PROTEIN 2"/>
    <property type="match status" value="1"/>
</dbReference>
<dbReference type="STRING" id="59750.AWC31_29035"/>
<dbReference type="GO" id="GO:0016874">
    <property type="term" value="F:ligase activity"/>
    <property type="evidence" value="ECO:0007669"/>
    <property type="project" value="UniProtKB-KW"/>
</dbReference>
<feature type="domain" description="AMP-dependent synthetase/ligase" evidence="5">
    <location>
        <begin position="11"/>
        <end position="412"/>
    </location>
</feature>
<dbReference type="InterPro" id="IPR045851">
    <property type="entry name" value="AMP-bd_C_sf"/>
</dbReference>
<organism evidence="7 8">
    <name type="scientific">Mycolicibacterium wolinskyi</name>
    <dbReference type="NCBI Taxonomy" id="59750"/>
    <lineage>
        <taxon>Bacteria</taxon>
        <taxon>Bacillati</taxon>
        <taxon>Actinomycetota</taxon>
        <taxon>Actinomycetes</taxon>
        <taxon>Mycobacteriales</taxon>
        <taxon>Mycobacteriaceae</taxon>
        <taxon>Mycolicibacterium</taxon>
    </lineage>
</organism>
<evidence type="ECO:0000256" key="2">
    <source>
        <dbReference type="ARBA" id="ARBA00022598"/>
    </source>
</evidence>
<keyword evidence="2" id="KW-0436">Ligase</keyword>
<keyword evidence="4" id="KW-0443">Lipid metabolism</keyword>
<dbReference type="InterPro" id="IPR000873">
    <property type="entry name" value="AMP-dep_synth/lig_dom"/>
</dbReference>
<dbReference type="Pfam" id="PF23024">
    <property type="entry name" value="AMP-dom_DIP2-like"/>
    <property type="match status" value="1"/>
</dbReference>
<keyword evidence="8" id="KW-1185">Reference proteome</keyword>
<dbReference type="FunFam" id="3.30.300.30:FF:000016">
    <property type="entry name" value="Fatty-acid-CoA ligase FadD26"/>
    <property type="match status" value="1"/>
</dbReference>
<dbReference type="FunFam" id="3.40.50.12780:FF:000013">
    <property type="entry name" value="Long-chain-fatty-acid--AMP ligase FadD32"/>
    <property type="match status" value="1"/>
</dbReference>
<dbReference type="Proteomes" id="UP000070612">
    <property type="component" value="Unassembled WGS sequence"/>
</dbReference>
<accession>A0A132PRY7</accession>
<dbReference type="GO" id="GO:0005886">
    <property type="term" value="C:plasma membrane"/>
    <property type="evidence" value="ECO:0007669"/>
    <property type="project" value="TreeGrafter"/>
</dbReference>
<evidence type="ECO:0000259" key="6">
    <source>
        <dbReference type="Pfam" id="PF23024"/>
    </source>
</evidence>
<feature type="domain" description="AMP-binding enzyme C-terminal" evidence="6">
    <location>
        <begin position="460"/>
        <end position="570"/>
    </location>
</feature>
<dbReference type="Pfam" id="PF00501">
    <property type="entry name" value="AMP-binding"/>
    <property type="match status" value="1"/>
</dbReference>
<dbReference type="RefSeq" id="WP_067845368.1">
    <property type="nucleotide sequence ID" value="NZ_LGTW01000003.1"/>
</dbReference>
<dbReference type="GO" id="GO:0006633">
    <property type="term" value="P:fatty acid biosynthetic process"/>
    <property type="evidence" value="ECO:0007669"/>
    <property type="project" value="TreeGrafter"/>
</dbReference>
<dbReference type="NCBIfam" id="NF004509">
    <property type="entry name" value="PRK05850.1"/>
    <property type="match status" value="1"/>
</dbReference>
<evidence type="ECO:0000259" key="5">
    <source>
        <dbReference type="Pfam" id="PF00501"/>
    </source>
</evidence>
<proteinExistence type="inferred from homology"/>
<protein>
    <submittedName>
        <fullName evidence="7">Acyl-CoA synthetase</fullName>
    </submittedName>
</protein>
<dbReference type="AlphaFoldDB" id="A0A132PRY7"/>
<dbReference type="InterPro" id="IPR025110">
    <property type="entry name" value="AMP-bd_C"/>
</dbReference>
<dbReference type="InterPro" id="IPR042099">
    <property type="entry name" value="ANL_N_sf"/>
</dbReference>
<keyword evidence="3" id="KW-0276">Fatty acid metabolism</keyword>
<dbReference type="PATRIC" id="fig|59750.3.peg.4526"/>
<dbReference type="CDD" id="cd05931">
    <property type="entry name" value="FAAL"/>
    <property type="match status" value="1"/>
</dbReference>
<evidence type="ECO:0000256" key="1">
    <source>
        <dbReference type="ARBA" id="ARBA00006432"/>
    </source>
</evidence>
<sequence length="576" mass="62533">MSQSSIPAVLRERASLQPNDIAFTFVDYEQDWNGVELTLTWAELYRRTLNLAQELGASATAGDRAVILAPQSLEYLIAFLASLEAGIIAVPLSVPHGGAHDERTTSVLDDTSPAIVLTTSAVSATVREYANANGNRPVVIEVDALDLDKKGARPARVRRPEIAYLQYTSGSTRRPAGVEISHGNLSANFEQMMAGFFGDHGNVAPADTTFVSWLPFYHDMGLMLGICVPILGGIRTVLTSPVAFLQRPARWMQLLASHSRTVSAGPNFAFELALGRTSDEDMAGLDLGHVMYLLSGAERVHAATVRRFTERFAPLNFPAAAIQPSYGLAEAVVYVATRVPSEPPRITNFDADKLSAGQAVPTENSSGSPLVAYGLPASPIVRVVDPDTRTERPDGATGEIWVHGNNVALGYWQRPEDSDRVFRATIDNPSEGTPAGPWLRTGDLGFIADGELYIMGRIKDLLIVYGRNHSPDDIEATVQEISRGRVAAISVPDDRTERLVVIIEHKKRGDSEEEALQRLDSVKRDVTSAISKSHGLKVTDLVMVPPGSIPITTSGKVRRASCVEQYRQDQFARLDA</sequence>
<gene>
    <name evidence="7" type="ORF">AFM11_06640</name>
</gene>
<evidence type="ECO:0000313" key="8">
    <source>
        <dbReference type="Proteomes" id="UP000070612"/>
    </source>
</evidence>
<dbReference type="SUPFAM" id="SSF56801">
    <property type="entry name" value="Acetyl-CoA synthetase-like"/>
    <property type="match status" value="1"/>
</dbReference>
<evidence type="ECO:0000256" key="4">
    <source>
        <dbReference type="ARBA" id="ARBA00023098"/>
    </source>
</evidence>
<evidence type="ECO:0000256" key="3">
    <source>
        <dbReference type="ARBA" id="ARBA00022832"/>
    </source>
</evidence>
<dbReference type="EMBL" id="LGTW01000003">
    <property type="protein sequence ID" value="KWX25093.1"/>
    <property type="molecule type" value="Genomic_DNA"/>
</dbReference>
<dbReference type="InterPro" id="IPR040097">
    <property type="entry name" value="FAAL/FAAC"/>
</dbReference>
<dbReference type="GO" id="GO:0070566">
    <property type="term" value="F:adenylyltransferase activity"/>
    <property type="evidence" value="ECO:0007669"/>
    <property type="project" value="TreeGrafter"/>
</dbReference>
<evidence type="ECO:0000313" key="7">
    <source>
        <dbReference type="EMBL" id="KWX25093.1"/>
    </source>
</evidence>
<dbReference type="Gene3D" id="3.30.300.30">
    <property type="match status" value="1"/>
</dbReference>
<dbReference type="Gene3D" id="3.40.50.12780">
    <property type="entry name" value="N-terminal domain of ligase-like"/>
    <property type="match status" value="1"/>
</dbReference>
<dbReference type="PANTHER" id="PTHR22754">
    <property type="entry name" value="DISCO-INTERACTING PROTEIN 2 DIP2 -RELATED"/>
    <property type="match status" value="1"/>
</dbReference>
<comment type="caution">
    <text evidence="7">The sequence shown here is derived from an EMBL/GenBank/DDBJ whole genome shotgun (WGS) entry which is preliminary data.</text>
</comment>
<reference evidence="7 8" key="1">
    <citation type="submission" date="2015-07" db="EMBL/GenBank/DDBJ databases">
        <title>A draft genome sequence of Mycobacterium wolinskyi.</title>
        <authorList>
            <person name="de Man T.J."/>
            <person name="Perry K.A."/>
            <person name="Coulliette A.D."/>
            <person name="Jensen B."/>
            <person name="Toney N.C."/>
            <person name="Limbago B.M."/>
            <person name="Noble-Wang J."/>
        </authorList>
    </citation>
    <scope>NUCLEOTIDE SEQUENCE [LARGE SCALE GENOMIC DNA]</scope>
    <source>
        <strain evidence="7 8">CDC_01</strain>
    </source>
</reference>
<comment type="similarity">
    <text evidence="1">Belongs to the ATP-dependent AMP-binding enzyme family.</text>
</comment>
<dbReference type="GO" id="GO:0071766">
    <property type="term" value="P:Actinobacterium-type cell wall biogenesis"/>
    <property type="evidence" value="ECO:0007669"/>
    <property type="project" value="UniProtKB-ARBA"/>
</dbReference>
<name>A0A132PRY7_9MYCO</name>